<dbReference type="SUPFAM" id="SSF51126">
    <property type="entry name" value="Pectin lyase-like"/>
    <property type="match status" value="1"/>
</dbReference>
<keyword evidence="8" id="KW-0106">Calcium</keyword>
<evidence type="ECO:0000256" key="7">
    <source>
        <dbReference type="ARBA" id="ARBA00022729"/>
    </source>
</evidence>
<dbReference type="PANTHER" id="PTHR33407">
    <property type="entry name" value="PECTATE LYASE F-RELATED"/>
    <property type="match status" value="1"/>
</dbReference>
<comment type="function">
    <text evidence="10">Pectinolytic enzyme consist of four classes of enzymes: pectin lyase, polygalacturonase, pectin methylesterase and rhamnogalacturonase. Among pectinolytic enzymes, pectin lyase is the most important in depolymerization of pectin, since it cleaves internal glycosidic bonds of highly methylated pectins. Favors pectate, the anion, over pectin, the methyl ester.</text>
</comment>
<feature type="chain" id="PRO_5038136284" description="Probable pectate lyase F" evidence="13">
    <location>
        <begin position="21"/>
        <end position="334"/>
    </location>
</feature>
<dbReference type="OrthoDB" id="441042at2759"/>
<feature type="signal peptide" evidence="13">
    <location>
        <begin position="1"/>
        <end position="20"/>
    </location>
</feature>
<evidence type="ECO:0000313" key="14">
    <source>
        <dbReference type="EMBL" id="TDH73995.1"/>
    </source>
</evidence>
<evidence type="ECO:0000256" key="12">
    <source>
        <dbReference type="SAM" id="MobiDB-lite"/>
    </source>
</evidence>
<dbReference type="GeneID" id="94347396"/>
<reference evidence="14 15" key="1">
    <citation type="journal article" date="2021" name="Genome Biol.">
        <title>AFLAP: assembly-free linkage analysis pipeline using k-mers from genome sequencing data.</title>
        <authorList>
            <person name="Fletcher K."/>
            <person name="Zhang L."/>
            <person name="Gil J."/>
            <person name="Han R."/>
            <person name="Cavanaugh K."/>
            <person name="Michelmore R."/>
        </authorList>
    </citation>
    <scope>NUCLEOTIDE SEQUENCE [LARGE SCALE GENOMIC DNA]</scope>
    <source>
        <strain evidence="14 15">SF5</strain>
    </source>
</reference>
<dbReference type="InterPro" id="IPR004898">
    <property type="entry name" value="Pectate_lyase_PlyH/PlyE-like"/>
</dbReference>
<dbReference type="EC" id="4.2.2.2" evidence="5"/>
<comment type="cofactor">
    <cofactor evidence="2">
        <name>Ca(2+)</name>
        <dbReference type="ChEBI" id="CHEBI:29108"/>
    </cofactor>
</comment>
<dbReference type="PANTHER" id="PTHR33407:SF9">
    <property type="entry name" value="PECTATE LYASE F-RELATED"/>
    <property type="match status" value="1"/>
</dbReference>
<evidence type="ECO:0000256" key="11">
    <source>
        <dbReference type="ARBA" id="ARBA00039895"/>
    </source>
</evidence>
<sequence length="334" mass="36112">MLQAFKAIVSLVVASTMVAGLPVPDGTWPKSTGLVSFDEPYVVKSGETYDGKMQTFDRSNIKCEGQKESGAETSVFKLEPGATLRNCIIGKNQMEGVHCFEHDCIVENVWWDDVCEDAFTIKGGKASSVTKILGGGARYADDKVFQHNSVGTVVIDGFFAQDFGKLYRSCGTCSTNPAQRFLKLSNVYADLTIIKAKRVDPNVSIVMMNENYKDEAVLRNITVKPGKEPYTECSWAEGLPKGGVKPRILGNGPKKPVCQYLMEDIHLIKPGQGVEAGKVHPAGDGGNSNESVNKNAISKAKDKDGLSEAKDKDGLSEAKDKDGSSEAKDKDTSK</sequence>
<accession>A0A976ILH4</accession>
<keyword evidence="9" id="KW-0456">Lyase</keyword>
<name>A0A976ILH4_BRELC</name>
<comment type="subcellular location">
    <subcellularLocation>
        <location evidence="3">Secreted</location>
    </subcellularLocation>
</comment>
<evidence type="ECO:0000256" key="5">
    <source>
        <dbReference type="ARBA" id="ARBA00012272"/>
    </source>
</evidence>
<dbReference type="AlphaFoldDB" id="A0A976ILH4"/>
<evidence type="ECO:0000256" key="1">
    <source>
        <dbReference type="ARBA" id="ARBA00000695"/>
    </source>
</evidence>
<gene>
    <name evidence="14" type="ORF">CCR75_003631</name>
</gene>
<comment type="catalytic activity">
    <reaction evidence="1">
        <text>Eliminative cleavage of (1-&gt;4)-alpha-D-galacturonan to give oligosaccharides with 4-deoxy-alpha-D-galact-4-enuronosyl groups at their non-reducing ends.</text>
        <dbReference type="EC" id="4.2.2.2"/>
    </reaction>
</comment>
<dbReference type="GO" id="GO:0005576">
    <property type="term" value="C:extracellular region"/>
    <property type="evidence" value="ECO:0007669"/>
    <property type="project" value="UniProtKB-SubCell"/>
</dbReference>
<evidence type="ECO:0000256" key="3">
    <source>
        <dbReference type="ARBA" id="ARBA00004613"/>
    </source>
</evidence>
<feature type="region of interest" description="Disordered" evidence="12">
    <location>
        <begin position="274"/>
        <end position="334"/>
    </location>
</feature>
<dbReference type="EMBL" id="SHOA02000018">
    <property type="protein sequence ID" value="TDH73995.1"/>
    <property type="molecule type" value="Genomic_DNA"/>
</dbReference>
<dbReference type="KEGG" id="blac:94347396"/>
<dbReference type="RefSeq" id="XP_067823493.1">
    <property type="nucleotide sequence ID" value="XM_067961725.1"/>
</dbReference>
<dbReference type="GO" id="GO:0030570">
    <property type="term" value="F:pectate lyase activity"/>
    <property type="evidence" value="ECO:0007669"/>
    <property type="project" value="UniProtKB-EC"/>
</dbReference>
<dbReference type="GO" id="GO:0045490">
    <property type="term" value="P:pectin catabolic process"/>
    <property type="evidence" value="ECO:0007669"/>
    <property type="project" value="TreeGrafter"/>
</dbReference>
<evidence type="ECO:0000256" key="4">
    <source>
        <dbReference type="ARBA" id="ARBA00006463"/>
    </source>
</evidence>
<organism evidence="14 15">
    <name type="scientific">Bremia lactucae</name>
    <name type="common">Lettuce downy mildew</name>
    <dbReference type="NCBI Taxonomy" id="4779"/>
    <lineage>
        <taxon>Eukaryota</taxon>
        <taxon>Sar</taxon>
        <taxon>Stramenopiles</taxon>
        <taxon>Oomycota</taxon>
        <taxon>Peronosporomycetes</taxon>
        <taxon>Peronosporales</taxon>
        <taxon>Peronosporaceae</taxon>
        <taxon>Bremia</taxon>
    </lineage>
</organism>
<keyword evidence="7 13" id="KW-0732">Signal</keyword>
<feature type="compositionally biased region" description="Polar residues" evidence="12">
    <location>
        <begin position="287"/>
        <end position="296"/>
    </location>
</feature>
<feature type="compositionally biased region" description="Basic and acidic residues" evidence="12">
    <location>
        <begin position="299"/>
        <end position="334"/>
    </location>
</feature>
<comment type="similarity">
    <text evidence="4">Belongs to the polysaccharide lyase 3 family.</text>
</comment>
<evidence type="ECO:0000256" key="6">
    <source>
        <dbReference type="ARBA" id="ARBA00022525"/>
    </source>
</evidence>
<evidence type="ECO:0000256" key="2">
    <source>
        <dbReference type="ARBA" id="ARBA00001913"/>
    </source>
</evidence>
<evidence type="ECO:0000256" key="9">
    <source>
        <dbReference type="ARBA" id="ARBA00023239"/>
    </source>
</evidence>
<protein>
    <recommendedName>
        <fullName evidence="11">Probable pectate lyase F</fullName>
        <ecNumber evidence="5">4.2.2.2</ecNumber>
    </recommendedName>
</protein>
<evidence type="ECO:0000256" key="13">
    <source>
        <dbReference type="SAM" id="SignalP"/>
    </source>
</evidence>
<comment type="caution">
    <text evidence="14">The sequence shown here is derived from an EMBL/GenBank/DDBJ whole genome shotgun (WGS) entry which is preliminary data.</text>
</comment>
<keyword evidence="6" id="KW-0964">Secreted</keyword>
<dbReference type="InterPro" id="IPR011050">
    <property type="entry name" value="Pectin_lyase_fold/virulence"/>
</dbReference>
<evidence type="ECO:0000313" key="15">
    <source>
        <dbReference type="Proteomes" id="UP000294530"/>
    </source>
</evidence>
<dbReference type="Pfam" id="PF03211">
    <property type="entry name" value="Pectate_lyase"/>
    <property type="match status" value="1"/>
</dbReference>
<dbReference type="Gene3D" id="2.160.20.10">
    <property type="entry name" value="Single-stranded right-handed beta-helix, Pectin lyase-like"/>
    <property type="match status" value="1"/>
</dbReference>
<evidence type="ECO:0000256" key="8">
    <source>
        <dbReference type="ARBA" id="ARBA00022837"/>
    </source>
</evidence>
<keyword evidence="15" id="KW-1185">Reference proteome</keyword>
<dbReference type="InterPro" id="IPR012334">
    <property type="entry name" value="Pectin_lyas_fold"/>
</dbReference>
<dbReference type="Proteomes" id="UP000294530">
    <property type="component" value="Unassembled WGS sequence"/>
</dbReference>
<evidence type="ECO:0000256" key="10">
    <source>
        <dbReference type="ARBA" id="ARBA00025679"/>
    </source>
</evidence>
<proteinExistence type="inferred from homology"/>